<evidence type="ECO:0000313" key="8">
    <source>
        <dbReference type="EMBL" id="CAG7611299.1"/>
    </source>
</evidence>
<dbReference type="PANTHER" id="PTHR43758:SF8">
    <property type="entry name" value="8-OXO-DGTP DIPHOSPHATASE YTKD-RELATED"/>
    <property type="match status" value="1"/>
</dbReference>
<evidence type="ECO:0000313" key="9">
    <source>
        <dbReference type="Proteomes" id="UP000693892"/>
    </source>
</evidence>
<dbReference type="PROSITE" id="PS00893">
    <property type="entry name" value="NUDIX_BOX"/>
    <property type="match status" value="1"/>
</dbReference>
<keyword evidence="5" id="KW-0460">Magnesium</keyword>
<dbReference type="InterPro" id="IPR020084">
    <property type="entry name" value="NUDIX_hydrolase_CS"/>
</dbReference>
<evidence type="ECO:0000256" key="4">
    <source>
        <dbReference type="ARBA" id="ARBA00022801"/>
    </source>
</evidence>
<comment type="caution">
    <text evidence="8">The sequence shown here is derived from an EMBL/GenBank/DDBJ whole genome shotgun (WGS) entry which is preliminary data.</text>
</comment>
<name>A0A916NNZ9_9MICO</name>
<dbReference type="EMBL" id="CAJVAP010000014">
    <property type="protein sequence ID" value="CAG7611299.1"/>
    <property type="molecule type" value="Genomic_DNA"/>
</dbReference>
<keyword evidence="4" id="KW-0378">Hydrolase</keyword>
<protein>
    <recommendedName>
        <fullName evidence="7">Nudix hydrolase domain-containing protein</fullName>
    </recommendedName>
</protein>
<proteinExistence type="inferred from homology"/>
<evidence type="ECO:0000259" key="7">
    <source>
        <dbReference type="PROSITE" id="PS51462"/>
    </source>
</evidence>
<feature type="domain" description="Nudix hydrolase" evidence="7">
    <location>
        <begin position="24"/>
        <end position="152"/>
    </location>
</feature>
<accession>A0A916NNZ9</accession>
<dbReference type="InterPro" id="IPR000086">
    <property type="entry name" value="NUDIX_hydrolase_dom"/>
</dbReference>
<sequence length="164" mass="17426">MRPEVGPVNGGHHRPAVTPGPGAVKDIVVSAVVMRDAEGHVLNVRKRGTRMLMLPGGKPEAGEAPAETALREFREELGIALDPVALRPVGSFRAAAANEPDHEVVAHVFEHPYVAGVAVNAEIELLEWVDPAVVRDDMAPLNTEHVFPALLAGRGDGPARAQPR</sequence>
<comment type="cofactor">
    <cofactor evidence="1">
        <name>Mg(2+)</name>
        <dbReference type="ChEBI" id="CHEBI:18420"/>
    </cofactor>
</comment>
<dbReference type="GO" id="GO:0016818">
    <property type="term" value="F:hydrolase activity, acting on acid anhydrides, in phosphorus-containing anhydrides"/>
    <property type="evidence" value="ECO:0007669"/>
    <property type="project" value="TreeGrafter"/>
</dbReference>
<gene>
    <name evidence="8" type="ORF">LEUCIP111803_01415</name>
</gene>
<evidence type="ECO:0000256" key="6">
    <source>
        <dbReference type="SAM" id="MobiDB-lite"/>
    </source>
</evidence>
<keyword evidence="9" id="KW-1185">Reference proteome</keyword>
<dbReference type="Pfam" id="PF00293">
    <property type="entry name" value="NUDIX"/>
    <property type="match status" value="1"/>
</dbReference>
<organism evidence="8 9">
    <name type="scientific">Leucobacter soli</name>
    <dbReference type="NCBI Taxonomy" id="2812850"/>
    <lineage>
        <taxon>Bacteria</taxon>
        <taxon>Bacillati</taxon>
        <taxon>Actinomycetota</taxon>
        <taxon>Actinomycetes</taxon>
        <taxon>Micrococcales</taxon>
        <taxon>Microbacteriaceae</taxon>
        <taxon>Leucobacter</taxon>
    </lineage>
</organism>
<reference evidence="8" key="1">
    <citation type="submission" date="2021-06" db="EMBL/GenBank/DDBJ databases">
        <authorList>
            <person name="Criscuolo A."/>
        </authorList>
    </citation>
    <scope>NUCLEOTIDE SEQUENCE</scope>
    <source>
        <strain evidence="8">CIP111803</strain>
    </source>
</reference>
<evidence type="ECO:0000256" key="1">
    <source>
        <dbReference type="ARBA" id="ARBA00001946"/>
    </source>
</evidence>
<feature type="region of interest" description="Disordered" evidence="6">
    <location>
        <begin position="1"/>
        <end position="21"/>
    </location>
</feature>
<dbReference type="CDD" id="cd04690">
    <property type="entry name" value="NUDIX_Hydrolase"/>
    <property type="match status" value="1"/>
</dbReference>
<dbReference type="PROSITE" id="PS51462">
    <property type="entry name" value="NUDIX"/>
    <property type="match status" value="1"/>
</dbReference>
<comment type="similarity">
    <text evidence="2">Belongs to the Nudix hydrolase family.</text>
</comment>
<evidence type="ECO:0000256" key="3">
    <source>
        <dbReference type="ARBA" id="ARBA00022723"/>
    </source>
</evidence>
<dbReference type="AlphaFoldDB" id="A0A916NNZ9"/>
<dbReference type="Proteomes" id="UP000693892">
    <property type="component" value="Unassembled WGS sequence"/>
</dbReference>
<dbReference type="PANTHER" id="PTHR43758">
    <property type="entry name" value="7,8-DIHYDRO-8-OXOGUANINE TRIPHOSPHATASE"/>
    <property type="match status" value="1"/>
</dbReference>
<evidence type="ECO:0000256" key="2">
    <source>
        <dbReference type="ARBA" id="ARBA00005582"/>
    </source>
</evidence>
<keyword evidence="3" id="KW-0479">Metal-binding</keyword>
<dbReference type="GO" id="GO:0046872">
    <property type="term" value="F:metal ion binding"/>
    <property type="evidence" value="ECO:0007669"/>
    <property type="project" value="UniProtKB-KW"/>
</dbReference>
<evidence type="ECO:0000256" key="5">
    <source>
        <dbReference type="ARBA" id="ARBA00022842"/>
    </source>
</evidence>